<reference evidence="2 3" key="1">
    <citation type="submission" date="2019-11" db="EMBL/GenBank/DDBJ databases">
        <title>Draft genome sequences of five Paenibacillus species of dairy origin.</title>
        <authorList>
            <person name="Olajide A.M."/>
            <person name="Chen S."/>
            <person name="Lapointe G."/>
        </authorList>
    </citation>
    <scope>NUCLEOTIDE SEQUENCE [LARGE SCALE GENOMIC DNA]</scope>
    <source>
        <strain evidence="2 3">2CS3</strain>
    </source>
</reference>
<accession>A0A7X3CTM4</accession>
<dbReference type="Pfam" id="PF13028">
    <property type="entry name" value="DUF3889"/>
    <property type="match status" value="1"/>
</dbReference>
<dbReference type="InterPro" id="IPR024987">
    <property type="entry name" value="DUF3889"/>
</dbReference>
<gene>
    <name evidence="2" type="ORF">GNP93_14635</name>
</gene>
<comment type="caution">
    <text evidence="2">The sequence shown here is derived from an EMBL/GenBank/DDBJ whole genome shotgun (WGS) entry which is preliminary data.</text>
</comment>
<dbReference type="Gene3D" id="3.10.450.390">
    <property type="entry name" value="Protein of unknown function DUF3889"/>
    <property type="match status" value="1"/>
</dbReference>
<sequence length="118" mass="13717">MKSTRLSLLALLMAAILVPERAEATRILEPFLPSSVSVSQEPSYAKWSRLAVQEAQKRQYRVLDYRYIGLKELSPYAAEQQFKLWVQQNEEPFSLYVTVRYNPKSDKLIRISTKESHP</sequence>
<proteinExistence type="predicted"/>
<protein>
    <submittedName>
        <fullName evidence="2">DUF3889 domain-containing protein</fullName>
    </submittedName>
</protein>
<evidence type="ECO:0000313" key="3">
    <source>
        <dbReference type="Proteomes" id="UP000450917"/>
    </source>
</evidence>
<keyword evidence="1" id="KW-0732">Signal</keyword>
<keyword evidence="3" id="KW-1185">Reference proteome</keyword>
<feature type="signal peptide" evidence="1">
    <location>
        <begin position="1"/>
        <end position="24"/>
    </location>
</feature>
<dbReference type="Proteomes" id="UP000450917">
    <property type="component" value="Unassembled WGS sequence"/>
</dbReference>
<evidence type="ECO:0000256" key="1">
    <source>
        <dbReference type="SAM" id="SignalP"/>
    </source>
</evidence>
<organism evidence="2 3">
    <name type="scientific">Paenibacillus validus</name>
    <dbReference type="NCBI Taxonomy" id="44253"/>
    <lineage>
        <taxon>Bacteria</taxon>
        <taxon>Bacillati</taxon>
        <taxon>Bacillota</taxon>
        <taxon>Bacilli</taxon>
        <taxon>Bacillales</taxon>
        <taxon>Paenibacillaceae</taxon>
        <taxon>Paenibacillus</taxon>
    </lineage>
</organism>
<dbReference type="RefSeq" id="WP_054798307.1">
    <property type="nucleotide sequence ID" value="NZ_JARTHJ010000333.1"/>
</dbReference>
<name>A0A7X3CTM4_9BACL</name>
<evidence type="ECO:0000313" key="2">
    <source>
        <dbReference type="EMBL" id="MUG71906.1"/>
    </source>
</evidence>
<feature type="chain" id="PRO_5031357319" evidence="1">
    <location>
        <begin position="25"/>
        <end position="118"/>
    </location>
</feature>
<dbReference type="AlphaFoldDB" id="A0A7X3CTM4"/>
<dbReference type="EMBL" id="WNZX01000011">
    <property type="protein sequence ID" value="MUG71906.1"/>
    <property type="molecule type" value="Genomic_DNA"/>
</dbReference>